<sequence length="130" mass="14055">MTEGDREMSLQRIVAAGLAGIDIRSRFGSQVSAKDRSLSRPLSRPELCMHTIPFVIVLCFFVLWAVSSEVKALPPQVSGLPSSTSMDAAVANSGNLTSVQSPPGSTIANIIPDETLQSAKKFHDRRFLQL</sequence>
<dbReference type="EMBL" id="OZ019895">
    <property type="protein sequence ID" value="CAK9220701.1"/>
    <property type="molecule type" value="Genomic_DNA"/>
</dbReference>
<gene>
    <name evidence="1" type="ORF">CSSPTR1EN2_LOCUS15588</name>
</gene>
<dbReference type="Proteomes" id="UP001497512">
    <property type="component" value="Chromosome 3"/>
</dbReference>
<evidence type="ECO:0000313" key="1">
    <source>
        <dbReference type="EMBL" id="CAK9220701.1"/>
    </source>
</evidence>
<organism evidence="1 2">
    <name type="scientific">Sphagnum troendelagicum</name>
    <dbReference type="NCBI Taxonomy" id="128251"/>
    <lineage>
        <taxon>Eukaryota</taxon>
        <taxon>Viridiplantae</taxon>
        <taxon>Streptophyta</taxon>
        <taxon>Embryophyta</taxon>
        <taxon>Bryophyta</taxon>
        <taxon>Sphagnophytina</taxon>
        <taxon>Sphagnopsida</taxon>
        <taxon>Sphagnales</taxon>
        <taxon>Sphagnaceae</taxon>
        <taxon>Sphagnum</taxon>
    </lineage>
</organism>
<accession>A0ABP0UGT6</accession>
<protein>
    <submittedName>
        <fullName evidence="1">Uncharacterized protein</fullName>
    </submittedName>
</protein>
<proteinExistence type="predicted"/>
<keyword evidence="2" id="KW-1185">Reference proteome</keyword>
<name>A0ABP0UGT6_9BRYO</name>
<evidence type="ECO:0000313" key="2">
    <source>
        <dbReference type="Proteomes" id="UP001497512"/>
    </source>
</evidence>
<reference evidence="1" key="1">
    <citation type="submission" date="2024-02" db="EMBL/GenBank/DDBJ databases">
        <authorList>
            <consortium name="ELIXIR-Norway"/>
            <consortium name="Elixir Norway"/>
        </authorList>
    </citation>
    <scope>NUCLEOTIDE SEQUENCE</scope>
</reference>